<evidence type="ECO:0000256" key="1">
    <source>
        <dbReference type="PROSITE-ProRule" id="PRU00076"/>
    </source>
</evidence>
<dbReference type="EnsemblMetazoa" id="XM_030982377">
    <property type="protein sequence ID" value="XP_030838237"/>
    <property type="gene ID" value="LOC115922769"/>
</dbReference>
<dbReference type="RefSeq" id="XP_030838237.1">
    <property type="nucleotide sequence ID" value="XM_030982377.1"/>
</dbReference>
<feature type="disulfide bond" evidence="1">
    <location>
        <begin position="253"/>
        <end position="262"/>
    </location>
</feature>
<dbReference type="Gene3D" id="2.10.25.10">
    <property type="entry name" value="Laminin"/>
    <property type="match status" value="3"/>
</dbReference>
<keyword evidence="1" id="KW-1015">Disulfide bond</keyword>
<evidence type="ECO:0000313" key="4">
    <source>
        <dbReference type="Proteomes" id="UP000007110"/>
    </source>
</evidence>
<dbReference type="InParanoid" id="A0A7M7SXC1"/>
<keyword evidence="4" id="KW-1185">Reference proteome</keyword>
<dbReference type="PRINTS" id="PR00011">
    <property type="entry name" value="EGFLAMININ"/>
</dbReference>
<dbReference type="OMA" id="VTTLMCM"/>
<feature type="domain" description="EGF-like" evidence="2">
    <location>
        <begin position="229"/>
        <end position="263"/>
    </location>
</feature>
<protein>
    <recommendedName>
        <fullName evidence="2">EGF-like domain-containing protein</fullName>
    </recommendedName>
</protein>
<feature type="disulfide bond" evidence="1">
    <location>
        <begin position="218"/>
        <end position="227"/>
    </location>
</feature>
<organism evidence="3 4">
    <name type="scientific">Strongylocentrotus purpuratus</name>
    <name type="common">Purple sea urchin</name>
    <dbReference type="NCBI Taxonomy" id="7668"/>
    <lineage>
        <taxon>Eukaryota</taxon>
        <taxon>Metazoa</taxon>
        <taxon>Echinodermata</taxon>
        <taxon>Eleutherozoa</taxon>
        <taxon>Echinozoa</taxon>
        <taxon>Echinoidea</taxon>
        <taxon>Euechinoidea</taxon>
        <taxon>Echinacea</taxon>
        <taxon>Camarodonta</taxon>
        <taxon>Echinidea</taxon>
        <taxon>Strongylocentrotidae</taxon>
        <taxon>Strongylocentrotus</taxon>
    </lineage>
</organism>
<dbReference type="AlphaFoldDB" id="A0A7M7SXC1"/>
<dbReference type="PROSITE" id="PS50026">
    <property type="entry name" value="EGF_3"/>
    <property type="match status" value="2"/>
</dbReference>
<dbReference type="InterPro" id="IPR051830">
    <property type="entry name" value="NOTCH_homolog"/>
</dbReference>
<dbReference type="InterPro" id="IPR000742">
    <property type="entry name" value="EGF"/>
</dbReference>
<dbReference type="GeneID" id="115922769"/>
<sequence>MACLRRIMGVTRLDRIRNTHIRTHPERGRNHHRQVGSCRGPPITITISRCDPGETIRITKVACVRQYPCASPSPSLESQCGNSGETTVPYAAYCETRNPCTITGSCDESSTCQGRYAYFYADYTCACVVDSDCEYGGTCDLTTLMCMCATGYTGTTCGTGACAADSDCEYGGTCDVTTLMCMCATGYTGTTCETGACAADSDCDYGGTCDVTTLMCMCATGYTGTTCEAGACAVDSDCEYGGTCDLTTLMCMCATGYTGTTCGTGACAADSDCEYGGTCDVTTLMCMCATGTLVQPVKQ</sequence>
<dbReference type="Proteomes" id="UP000007110">
    <property type="component" value="Unassembled WGS sequence"/>
</dbReference>
<reference evidence="3" key="2">
    <citation type="submission" date="2021-01" db="UniProtKB">
        <authorList>
            <consortium name="EnsemblMetazoa"/>
        </authorList>
    </citation>
    <scope>IDENTIFICATION</scope>
</reference>
<evidence type="ECO:0000259" key="2">
    <source>
        <dbReference type="PROSITE" id="PS50026"/>
    </source>
</evidence>
<dbReference type="PANTHER" id="PTHR24033:SF224">
    <property type="entry name" value="C-TYPE LECTIN"/>
    <property type="match status" value="1"/>
</dbReference>
<name>A0A7M7SXC1_STRPU</name>
<dbReference type="KEGG" id="spu:115922769"/>
<dbReference type="PANTHER" id="PTHR24033">
    <property type="entry name" value="EGF-LIKE DOMAIN-CONTAINING PROTEIN"/>
    <property type="match status" value="1"/>
</dbReference>
<dbReference type="PROSITE" id="PS01186">
    <property type="entry name" value="EGF_2"/>
    <property type="match status" value="2"/>
</dbReference>
<reference evidence="4" key="1">
    <citation type="submission" date="2015-02" db="EMBL/GenBank/DDBJ databases">
        <title>Genome sequencing for Strongylocentrotus purpuratus.</title>
        <authorList>
            <person name="Murali S."/>
            <person name="Liu Y."/>
            <person name="Vee V."/>
            <person name="English A."/>
            <person name="Wang M."/>
            <person name="Skinner E."/>
            <person name="Han Y."/>
            <person name="Muzny D.M."/>
            <person name="Worley K.C."/>
            <person name="Gibbs R.A."/>
        </authorList>
    </citation>
    <scope>NUCLEOTIDE SEQUENCE</scope>
</reference>
<keyword evidence="1" id="KW-0245">EGF-like domain</keyword>
<feature type="domain" description="EGF-like" evidence="2">
    <location>
        <begin position="193"/>
        <end position="228"/>
    </location>
</feature>
<dbReference type="PROSITE" id="PS00022">
    <property type="entry name" value="EGF_1"/>
    <property type="match status" value="2"/>
</dbReference>
<proteinExistence type="predicted"/>
<evidence type="ECO:0000313" key="3">
    <source>
        <dbReference type="EnsemblMetazoa" id="XP_030838237"/>
    </source>
</evidence>
<dbReference type="SMART" id="SM00181">
    <property type="entry name" value="EGF"/>
    <property type="match status" value="4"/>
</dbReference>
<comment type="caution">
    <text evidence="1">Lacks conserved residue(s) required for the propagation of feature annotation.</text>
</comment>
<accession>A0A7M7SXC1</accession>